<proteinExistence type="predicted"/>
<reference evidence="1" key="1">
    <citation type="submission" date="2020-03" db="EMBL/GenBank/DDBJ databases">
        <title>The deep terrestrial virosphere.</title>
        <authorList>
            <person name="Holmfeldt K."/>
            <person name="Nilsson E."/>
            <person name="Simone D."/>
            <person name="Lopez-Fernandez M."/>
            <person name="Wu X."/>
            <person name="de Brujin I."/>
            <person name="Lundin D."/>
            <person name="Andersson A."/>
            <person name="Bertilsson S."/>
            <person name="Dopson M."/>
        </authorList>
    </citation>
    <scope>NUCLEOTIDE SEQUENCE</scope>
    <source>
        <strain evidence="1">MM415A03442</strain>
    </source>
</reference>
<organism evidence="1">
    <name type="scientific">viral metagenome</name>
    <dbReference type="NCBI Taxonomy" id="1070528"/>
    <lineage>
        <taxon>unclassified sequences</taxon>
        <taxon>metagenomes</taxon>
        <taxon>organismal metagenomes</taxon>
    </lineage>
</organism>
<name>A0A6M3JLG3_9ZZZZ</name>
<evidence type="ECO:0000313" key="1">
    <source>
        <dbReference type="EMBL" id="QJA70964.1"/>
    </source>
</evidence>
<dbReference type="AlphaFoldDB" id="A0A6M3JLG3"/>
<dbReference type="EMBL" id="MT141836">
    <property type="protein sequence ID" value="QJA70964.1"/>
    <property type="molecule type" value="Genomic_DNA"/>
</dbReference>
<dbReference type="SUPFAM" id="SSF56300">
    <property type="entry name" value="Metallo-dependent phosphatases"/>
    <property type="match status" value="1"/>
</dbReference>
<gene>
    <name evidence="1" type="ORF">MM415A03442_0005</name>
</gene>
<sequence>MSRPLSELETNIVEVCRRGVNNRAEIARQLGIADSTVRGAYRRLAKLGVLEWTRGGTPNTKLPAGLEPVAPTQNTAAAIDGLTPEDHLTDGAELIEHLVARQDKAMSKALRRHSQAVTLPGDKPVAVALLSDLHFGNANTDYKAIRADAELIRDTDGLFAVALGDYHDNWIGKLIWVANDQPVTLENELALVQHWLNTLGDKLVAAVGGNHESRTKRAAGFDHLKLLLRGSELLYDADEIPFALKLGSAEWKCKLRHRWKGSSIYNESHGMERDLHFGAGNWDIAMQGHTHRGTVFRESYDEREGKIKLTVQIGTYEFHDRYAIQLGMTHRQQSGSGAIVFCPDGRFQGFRDLQLAVEFMRYLRKGG</sequence>
<accession>A0A6M3JLG3</accession>
<protein>
    <submittedName>
        <fullName evidence="1">Putative calcineurin-like phosphoesterase</fullName>
    </submittedName>
</protein>
<dbReference type="InterPro" id="IPR029052">
    <property type="entry name" value="Metallo-depent_PP-like"/>
</dbReference>